<proteinExistence type="predicted"/>
<dbReference type="EMBL" id="JBCGDC010000075">
    <property type="protein sequence ID" value="MFB6395984.1"/>
    <property type="molecule type" value="Genomic_DNA"/>
</dbReference>
<dbReference type="Proteomes" id="UP001582793">
    <property type="component" value="Unassembled WGS sequence"/>
</dbReference>
<feature type="transmembrane region" description="Helical" evidence="2">
    <location>
        <begin position="74"/>
        <end position="95"/>
    </location>
</feature>
<name>A0ABV5CVF2_9ACTN</name>
<organism evidence="3 4">
    <name type="scientific">Polymorphospora lycopeni</name>
    <dbReference type="NCBI Taxonomy" id="3140240"/>
    <lineage>
        <taxon>Bacteria</taxon>
        <taxon>Bacillati</taxon>
        <taxon>Actinomycetota</taxon>
        <taxon>Actinomycetes</taxon>
        <taxon>Micromonosporales</taxon>
        <taxon>Micromonosporaceae</taxon>
        <taxon>Polymorphospora</taxon>
    </lineage>
</organism>
<keyword evidence="2" id="KW-0812">Transmembrane</keyword>
<protein>
    <submittedName>
        <fullName evidence="3">Uncharacterized protein</fullName>
    </submittedName>
</protein>
<dbReference type="RefSeq" id="WP_375735592.1">
    <property type="nucleotide sequence ID" value="NZ_JBCGDC010000075.1"/>
</dbReference>
<keyword evidence="4" id="KW-1185">Reference proteome</keyword>
<comment type="caution">
    <text evidence="3">The sequence shown here is derived from an EMBL/GenBank/DDBJ whole genome shotgun (WGS) entry which is preliminary data.</text>
</comment>
<evidence type="ECO:0000256" key="1">
    <source>
        <dbReference type="SAM" id="MobiDB-lite"/>
    </source>
</evidence>
<sequence>MGTPGNGDSRPDREGLPDLPAEWGTIVVPDDASALDAEAAQVRRELRRRRRVVRPGAGPVDGHPGRFEPASLRIPLLIVSLAVLAALTSLIAVIWQGQRQSDDTPGTSGGGAVPAATLPALDLTGPDGAPVPVRGLLPAVLVLVKDCACDAQIQAVAAGAPAQVTVVPVGGRPAPTGAPGPGTAPIRPLGDPDARLDAFVDGLVPGQPGPTVLLVAASGRIVRTLPATTPVEAYREDLALLPSR</sequence>
<gene>
    <name evidence="3" type="ORF">AAFH96_23170</name>
</gene>
<evidence type="ECO:0000313" key="3">
    <source>
        <dbReference type="EMBL" id="MFB6395984.1"/>
    </source>
</evidence>
<evidence type="ECO:0000313" key="4">
    <source>
        <dbReference type="Proteomes" id="UP001582793"/>
    </source>
</evidence>
<evidence type="ECO:0000256" key="2">
    <source>
        <dbReference type="SAM" id="Phobius"/>
    </source>
</evidence>
<keyword evidence="2" id="KW-0472">Membrane</keyword>
<feature type="region of interest" description="Disordered" evidence="1">
    <location>
        <begin position="1"/>
        <end position="21"/>
    </location>
</feature>
<keyword evidence="2" id="KW-1133">Transmembrane helix</keyword>
<accession>A0ABV5CVF2</accession>
<reference evidence="3 4" key="1">
    <citation type="submission" date="2024-04" db="EMBL/GenBank/DDBJ databases">
        <title>Polymorphospora sp. isolated from Baiyangdian Lake in Xiong'an New Area.</title>
        <authorList>
            <person name="Zhang X."/>
            <person name="Liu J."/>
        </authorList>
    </citation>
    <scope>NUCLEOTIDE SEQUENCE [LARGE SCALE GENOMIC DNA]</scope>
    <source>
        <strain evidence="3 4">2-325</strain>
    </source>
</reference>